<evidence type="ECO:0000256" key="10">
    <source>
        <dbReference type="SAM" id="MobiDB-lite"/>
    </source>
</evidence>
<comment type="subunit">
    <text evidence="8">Component of the spliceosome. Present in the activated B complex, the catalytically activated B* complex which catalyzes the branching, the catalytic step 1 C complex catalyzing the exon ligation, and the postcatalytic P complex containing the ligated exons (mRNA) and the excised lariat intron.</text>
</comment>
<comment type="caution">
    <text evidence="11">The sequence shown here is derived from an EMBL/GenBank/DDBJ whole genome shotgun (WGS) entry which is preliminary data.</text>
</comment>
<feature type="binding site" evidence="8">
    <location>
        <position position="82"/>
    </location>
    <ligand>
        <name>Zn(2+)</name>
        <dbReference type="ChEBI" id="CHEBI:29105"/>
    </ligand>
</feature>
<evidence type="ECO:0000256" key="2">
    <source>
        <dbReference type="ARBA" id="ARBA00022664"/>
    </source>
</evidence>
<dbReference type="GO" id="GO:0071006">
    <property type="term" value="C:U2-type catalytic step 1 spliceosome"/>
    <property type="evidence" value="ECO:0007669"/>
    <property type="project" value="UniProtKB-UniRule"/>
</dbReference>
<keyword evidence="3 8" id="KW-0479">Metal-binding</keyword>
<keyword evidence="2" id="KW-0507">mRNA processing</keyword>
<evidence type="ECO:0000256" key="8">
    <source>
        <dbReference type="HAMAP-Rule" id="MF_03226"/>
    </source>
</evidence>
<evidence type="ECO:0000256" key="5">
    <source>
        <dbReference type="ARBA" id="ARBA00022833"/>
    </source>
</evidence>
<comment type="function">
    <text evidence="8">Part of the spliceosome which catalyzes two sequential transesterification reactions, first the excision of the non-coding intron from pre-mRNA and then the ligation of the coding exons to form the mature mRNA. Plays a role in stabilizing the structure of the spliceosome catalytic core and docking of the branch helix into the active site, producing 5'-exon and lariat intron-3'-intermediates.</text>
</comment>
<evidence type="ECO:0000256" key="7">
    <source>
        <dbReference type="ARBA" id="ARBA00023242"/>
    </source>
</evidence>
<dbReference type="Pfam" id="PF04502">
    <property type="entry name" value="Saf4_Yju2"/>
    <property type="match status" value="1"/>
</dbReference>
<evidence type="ECO:0000256" key="4">
    <source>
        <dbReference type="ARBA" id="ARBA00022728"/>
    </source>
</evidence>
<evidence type="ECO:0000256" key="3">
    <source>
        <dbReference type="ARBA" id="ARBA00022723"/>
    </source>
</evidence>
<name>A0AAD3D0H3_9STRA</name>
<sequence>MGERKVLNKYIPHDFDPKLVPRSKKPKDELVSVRMMLPFTIQCSTCSSFMYRGRKFNSKKENVKGAEGKYLGIQRYRFYLKCAACSRPLTFLTDPENADYEMETGGTRTYEVHKDRDRIKEEMEKEEEKNEKEDPMKALENRVLASQKEMADLDNLDEIKAMNMRHLKMMANRENGNNEDATTRILNAHHKPLEETNDPIELDEEDEELIKSIKFGQKKPNSSITRLTEQQEQELELRRQRELKLLEEQQKDLASKINVEKKAPVAKLNPLIKVKRKRKVEEKVEKKQKVEEPAAPSLGLLAGYGSDSDSD</sequence>
<evidence type="ECO:0000256" key="6">
    <source>
        <dbReference type="ARBA" id="ARBA00023187"/>
    </source>
</evidence>
<accession>A0AAD3D0H3</accession>
<reference evidence="11 12" key="1">
    <citation type="journal article" date="2021" name="Sci. Rep.">
        <title>The genome of the diatom Chaetoceros tenuissimus carries an ancient integrated fragment of an extant virus.</title>
        <authorList>
            <person name="Hongo Y."/>
            <person name="Kimura K."/>
            <person name="Takaki Y."/>
            <person name="Yoshida Y."/>
            <person name="Baba S."/>
            <person name="Kobayashi G."/>
            <person name="Nagasaki K."/>
            <person name="Hano T."/>
            <person name="Tomaru Y."/>
        </authorList>
    </citation>
    <scope>NUCLEOTIDE SEQUENCE [LARGE SCALE GENOMIC DNA]</scope>
    <source>
        <strain evidence="11 12">NIES-3715</strain>
    </source>
</reference>
<dbReference type="PANTHER" id="PTHR12111">
    <property type="entry name" value="SPLICING FACTOR YJU2"/>
    <property type="match status" value="1"/>
</dbReference>
<keyword evidence="7 8" id="KW-0539">Nucleus</keyword>
<evidence type="ECO:0000256" key="9">
    <source>
        <dbReference type="SAM" id="Coils"/>
    </source>
</evidence>
<dbReference type="AlphaFoldDB" id="A0AAD3D0H3"/>
<dbReference type="EMBL" id="BLLK01000047">
    <property type="protein sequence ID" value="GFH54390.1"/>
    <property type="molecule type" value="Genomic_DNA"/>
</dbReference>
<feature type="binding site" evidence="8">
    <location>
        <position position="85"/>
    </location>
    <ligand>
        <name>Zn(2+)</name>
        <dbReference type="ChEBI" id="CHEBI:29105"/>
    </ligand>
</feature>
<keyword evidence="9" id="KW-0175">Coiled coil</keyword>
<keyword evidence="4 8" id="KW-0747">Spliceosome</keyword>
<keyword evidence="6" id="KW-0508">mRNA splicing</keyword>
<proteinExistence type="inferred from homology"/>
<dbReference type="Proteomes" id="UP001054902">
    <property type="component" value="Unassembled WGS sequence"/>
</dbReference>
<evidence type="ECO:0000313" key="12">
    <source>
        <dbReference type="Proteomes" id="UP001054902"/>
    </source>
</evidence>
<dbReference type="GO" id="GO:0046872">
    <property type="term" value="F:metal ion binding"/>
    <property type="evidence" value="ECO:0007669"/>
    <property type="project" value="UniProtKB-KW"/>
</dbReference>
<gene>
    <name evidence="11" type="ORF">CTEN210_10866</name>
</gene>
<feature type="binding site" evidence="8">
    <location>
        <position position="46"/>
    </location>
    <ligand>
        <name>Zn(2+)</name>
        <dbReference type="ChEBI" id="CHEBI:29105"/>
    </ligand>
</feature>
<evidence type="ECO:0000256" key="1">
    <source>
        <dbReference type="ARBA" id="ARBA00004123"/>
    </source>
</evidence>
<organism evidence="11 12">
    <name type="scientific">Chaetoceros tenuissimus</name>
    <dbReference type="NCBI Taxonomy" id="426638"/>
    <lineage>
        <taxon>Eukaryota</taxon>
        <taxon>Sar</taxon>
        <taxon>Stramenopiles</taxon>
        <taxon>Ochrophyta</taxon>
        <taxon>Bacillariophyta</taxon>
        <taxon>Coscinodiscophyceae</taxon>
        <taxon>Chaetocerotophycidae</taxon>
        <taxon>Chaetocerotales</taxon>
        <taxon>Chaetocerotaceae</taxon>
        <taxon>Chaetoceros</taxon>
    </lineage>
</organism>
<dbReference type="PANTHER" id="PTHR12111:SF1">
    <property type="entry name" value="SPLICING FACTOR YJU2"/>
    <property type="match status" value="1"/>
</dbReference>
<feature type="region of interest" description="Disordered" evidence="10">
    <location>
        <begin position="278"/>
        <end position="311"/>
    </location>
</feature>
<feature type="coiled-coil region" evidence="9">
    <location>
        <begin position="232"/>
        <end position="263"/>
    </location>
</feature>
<comment type="similarity">
    <text evidence="8">Belongs to the CWC16 family. YJU2 subfamily.</text>
</comment>
<feature type="compositionally biased region" description="Basic and acidic residues" evidence="10">
    <location>
        <begin position="279"/>
        <end position="292"/>
    </location>
</feature>
<comment type="subcellular location">
    <subcellularLocation>
        <location evidence="1 8">Nucleus</location>
    </subcellularLocation>
</comment>
<evidence type="ECO:0000313" key="11">
    <source>
        <dbReference type="EMBL" id="GFH54390.1"/>
    </source>
</evidence>
<keyword evidence="5 8" id="KW-0862">Zinc</keyword>
<dbReference type="GO" id="GO:0000349">
    <property type="term" value="P:generation of catalytic spliceosome for first transesterification step"/>
    <property type="evidence" value="ECO:0007669"/>
    <property type="project" value="UniProtKB-UniRule"/>
</dbReference>
<feature type="binding site" evidence="8">
    <location>
        <position position="43"/>
    </location>
    <ligand>
        <name>Zn(2+)</name>
        <dbReference type="ChEBI" id="CHEBI:29105"/>
    </ligand>
</feature>
<keyword evidence="12" id="KW-1185">Reference proteome</keyword>
<dbReference type="InterPro" id="IPR043701">
    <property type="entry name" value="Yju2"/>
</dbReference>
<protein>
    <recommendedName>
        <fullName evidence="8">Splicing factor YJU2</fullName>
    </recommendedName>
</protein>
<dbReference type="InterPro" id="IPR007590">
    <property type="entry name" value="Saf4/Yju2"/>
</dbReference>
<dbReference type="HAMAP" id="MF_03226">
    <property type="entry name" value="YJU2"/>
    <property type="match status" value="1"/>
</dbReference>